<dbReference type="PANTHER" id="PTHR48079:SF7">
    <property type="entry name" value="NAD(P)-BINDING DOMAIN-CONTAINING PROTEIN-RELATED"/>
    <property type="match status" value="1"/>
</dbReference>
<organism evidence="3 4">
    <name type="scientific">Penicillium olsonii</name>
    <dbReference type="NCBI Taxonomy" id="99116"/>
    <lineage>
        <taxon>Eukaryota</taxon>
        <taxon>Fungi</taxon>
        <taxon>Dikarya</taxon>
        <taxon>Ascomycota</taxon>
        <taxon>Pezizomycotina</taxon>
        <taxon>Eurotiomycetes</taxon>
        <taxon>Eurotiomycetidae</taxon>
        <taxon>Eurotiales</taxon>
        <taxon>Aspergillaceae</taxon>
        <taxon>Penicillium</taxon>
    </lineage>
</organism>
<evidence type="ECO:0000259" key="2">
    <source>
        <dbReference type="Pfam" id="PF13460"/>
    </source>
</evidence>
<reference evidence="3" key="1">
    <citation type="submission" date="2021-07" db="EMBL/GenBank/DDBJ databases">
        <authorList>
            <person name="Branca A.L. A."/>
        </authorList>
    </citation>
    <scope>NUCLEOTIDE SEQUENCE</scope>
</reference>
<dbReference type="AlphaFoldDB" id="A0A9W4HQR8"/>
<dbReference type="GO" id="GO:0004029">
    <property type="term" value="F:aldehyde dehydrogenase (NAD+) activity"/>
    <property type="evidence" value="ECO:0007669"/>
    <property type="project" value="TreeGrafter"/>
</dbReference>
<keyword evidence="4" id="KW-1185">Reference proteome</keyword>
<dbReference type="GO" id="GO:0005737">
    <property type="term" value="C:cytoplasm"/>
    <property type="evidence" value="ECO:0007669"/>
    <property type="project" value="TreeGrafter"/>
</dbReference>
<feature type="domain" description="NAD-dependent epimerase/dehydratase" evidence="1">
    <location>
        <begin position="163"/>
        <end position="245"/>
    </location>
</feature>
<evidence type="ECO:0000313" key="3">
    <source>
        <dbReference type="EMBL" id="CAG8123680.1"/>
    </source>
</evidence>
<dbReference type="InterPro" id="IPR001509">
    <property type="entry name" value="Epimerase_deHydtase"/>
</dbReference>
<feature type="domain" description="NAD(P)-binding" evidence="2">
    <location>
        <begin position="11"/>
        <end position="96"/>
    </location>
</feature>
<dbReference type="Proteomes" id="UP001153618">
    <property type="component" value="Unassembled WGS sequence"/>
</dbReference>
<dbReference type="Pfam" id="PF13460">
    <property type="entry name" value="NAD_binding_10"/>
    <property type="match status" value="1"/>
</dbReference>
<dbReference type="PANTHER" id="PTHR48079">
    <property type="entry name" value="PROTEIN YEEZ"/>
    <property type="match status" value="1"/>
</dbReference>
<protein>
    <recommendedName>
        <fullName evidence="5">Nucleoside-diphosphate-sugar epimerase</fullName>
    </recommendedName>
</protein>
<evidence type="ECO:0000259" key="1">
    <source>
        <dbReference type="Pfam" id="PF01370"/>
    </source>
</evidence>
<dbReference type="InterPro" id="IPR036291">
    <property type="entry name" value="NAD(P)-bd_dom_sf"/>
</dbReference>
<proteinExistence type="predicted"/>
<dbReference type="OrthoDB" id="2130169at2759"/>
<accession>A0A9W4HQR8</accession>
<dbReference type="EMBL" id="CAJVOS010000027">
    <property type="protein sequence ID" value="CAG8123680.1"/>
    <property type="molecule type" value="Genomic_DNA"/>
</dbReference>
<dbReference type="SUPFAM" id="SSF51735">
    <property type="entry name" value="NAD(P)-binding Rossmann-fold domains"/>
    <property type="match status" value="1"/>
</dbReference>
<evidence type="ECO:0000313" key="4">
    <source>
        <dbReference type="Proteomes" id="UP001153618"/>
    </source>
</evidence>
<evidence type="ECO:0008006" key="5">
    <source>
        <dbReference type="Google" id="ProtNLM"/>
    </source>
</evidence>
<comment type="caution">
    <text evidence="3">The sequence shown here is derived from an EMBL/GenBank/DDBJ whole genome shotgun (WGS) entry which is preliminary data.</text>
</comment>
<gene>
    <name evidence="3" type="ORF">POLS_LOCUS5311</name>
</gene>
<dbReference type="Gene3D" id="3.40.50.720">
    <property type="entry name" value="NAD(P)-binding Rossmann-like Domain"/>
    <property type="match status" value="1"/>
</dbReference>
<dbReference type="InterPro" id="IPR051783">
    <property type="entry name" value="NAD(P)-dependent_oxidoreduct"/>
</dbReference>
<dbReference type="Pfam" id="PF01370">
    <property type="entry name" value="Epimerase"/>
    <property type="match status" value="1"/>
</dbReference>
<sequence>MAPKVFMTSTGATGYIGGDGLFAIAKAHPNWELSALVRSQEKATQVTAKYPQIRTVLGDLNSSDLIEKEVQNADIVFHFADCDHVAAAHAIAKGAQHHTPERPLWLIHTSGTGILTVEDQRAETYGIERPKRYNDWDGVSELVNLPADAFHRNVDEIIIGAGQQNPASVKTAIVCPPTIYGPGRGPGNTRSVQAYWLSAAVLQRKKGLLVGEGKNVWHQVHVQDLSNVYLALGEAASQGGGKATWNDEGYYLAENGPFVWGDIQRAVAQAAFDKKLIASPDVESLDGAQTTAVHPFGIYAWGSNSRGHSLRARKLFGWSPEQPKLIDLIPEIVEGEAKILGLL</sequence>
<name>A0A9W4HQR8_PENOL</name>
<dbReference type="InterPro" id="IPR016040">
    <property type="entry name" value="NAD(P)-bd_dom"/>
</dbReference>